<gene>
    <name evidence="3" type="ORF">Cco03nite_40790</name>
</gene>
<dbReference type="Proteomes" id="UP000630887">
    <property type="component" value="Unassembled WGS sequence"/>
</dbReference>
<dbReference type="AlphaFoldDB" id="A0A8J3KXU3"/>
<evidence type="ECO:0000256" key="1">
    <source>
        <dbReference type="SAM" id="MobiDB-lite"/>
    </source>
</evidence>
<sequence length="407" mass="42754">MTAIPGPTSPPDPLTRLADGIWVGVPLTLRKLSAGLAMSTVDGLYLAARPVVGLITVPAVFLTGLVVGVFHPGFEYVFTESLGLLLLIALVGAVSGALGSYLTLGFALGDLALGAHPQWDTWRTDTLLDIPAQYGSQLLTYALFAMLAVGVPIAAKSFAAEFLLPPSVPRAVRALVGLGALVVISGLLVWVWTQSAPLLVRPVFVWAGARPTVEAMSTTQESGGWIVFLAVAATAGRAVAQAILASPIGKGGGPDRMTQLEDRFRTDVPVQPLAGRIPLVLRLLIRAAILTALLSGLYAAYWQAGLTFGVLFVAQVIASPLLPLDFGAYARFIAKIPRIIRLIVVMVPVYLLGAVVVPMFLDQTSFFPFLLLAIVSAVLMTLLSPHAREAPPAPPQPAAAPGAEEPK</sequence>
<protein>
    <submittedName>
        <fullName evidence="3">Uncharacterized protein</fullName>
    </submittedName>
</protein>
<accession>A0A8J3KXU3</accession>
<evidence type="ECO:0000313" key="3">
    <source>
        <dbReference type="EMBL" id="GIG07379.1"/>
    </source>
</evidence>
<name>A0A8J3KXU3_9ACTN</name>
<organism evidence="3 4">
    <name type="scientific">Catellatospora coxensis</name>
    <dbReference type="NCBI Taxonomy" id="310354"/>
    <lineage>
        <taxon>Bacteria</taxon>
        <taxon>Bacillati</taxon>
        <taxon>Actinomycetota</taxon>
        <taxon>Actinomycetes</taxon>
        <taxon>Micromonosporales</taxon>
        <taxon>Micromonosporaceae</taxon>
        <taxon>Catellatospora</taxon>
    </lineage>
</organism>
<comment type="caution">
    <text evidence="3">The sequence shown here is derived from an EMBL/GenBank/DDBJ whole genome shotgun (WGS) entry which is preliminary data.</text>
</comment>
<proteinExistence type="predicted"/>
<feature type="transmembrane region" description="Helical" evidence="2">
    <location>
        <begin position="82"/>
        <end position="104"/>
    </location>
</feature>
<feature type="transmembrane region" description="Helical" evidence="2">
    <location>
        <begin position="339"/>
        <end position="360"/>
    </location>
</feature>
<feature type="transmembrane region" description="Helical" evidence="2">
    <location>
        <begin position="51"/>
        <end position="70"/>
    </location>
</feature>
<keyword evidence="2" id="KW-1133">Transmembrane helix</keyword>
<feature type="transmembrane region" description="Helical" evidence="2">
    <location>
        <begin position="308"/>
        <end position="327"/>
    </location>
</feature>
<dbReference type="RefSeq" id="WP_203693719.1">
    <property type="nucleotide sequence ID" value="NZ_BAAALC010000013.1"/>
</dbReference>
<feature type="region of interest" description="Disordered" evidence="1">
    <location>
        <begin position="388"/>
        <end position="407"/>
    </location>
</feature>
<keyword evidence="2" id="KW-0812">Transmembrane</keyword>
<evidence type="ECO:0000313" key="4">
    <source>
        <dbReference type="Proteomes" id="UP000630887"/>
    </source>
</evidence>
<dbReference type="EMBL" id="BONI01000033">
    <property type="protein sequence ID" value="GIG07379.1"/>
    <property type="molecule type" value="Genomic_DNA"/>
</dbReference>
<feature type="transmembrane region" description="Helical" evidence="2">
    <location>
        <begin position="171"/>
        <end position="192"/>
    </location>
</feature>
<feature type="transmembrane region" description="Helical" evidence="2">
    <location>
        <begin position="225"/>
        <end position="248"/>
    </location>
</feature>
<feature type="transmembrane region" description="Helical" evidence="2">
    <location>
        <begin position="366"/>
        <end position="383"/>
    </location>
</feature>
<reference evidence="3 4" key="1">
    <citation type="submission" date="2021-01" db="EMBL/GenBank/DDBJ databases">
        <title>Whole genome shotgun sequence of Catellatospora coxensis NBRC 107359.</title>
        <authorList>
            <person name="Komaki H."/>
            <person name="Tamura T."/>
        </authorList>
    </citation>
    <scope>NUCLEOTIDE SEQUENCE [LARGE SCALE GENOMIC DNA]</scope>
    <source>
        <strain evidence="3 4">NBRC 107359</strain>
    </source>
</reference>
<evidence type="ECO:0000256" key="2">
    <source>
        <dbReference type="SAM" id="Phobius"/>
    </source>
</evidence>
<feature type="transmembrane region" description="Helical" evidence="2">
    <location>
        <begin position="138"/>
        <end position="159"/>
    </location>
</feature>
<feature type="transmembrane region" description="Helical" evidence="2">
    <location>
        <begin position="283"/>
        <end position="302"/>
    </location>
</feature>
<keyword evidence="2" id="KW-0472">Membrane</keyword>
<keyword evidence="4" id="KW-1185">Reference proteome</keyword>